<evidence type="ECO:0000313" key="7">
    <source>
        <dbReference type="EMBL" id="KAK0552875.1"/>
    </source>
</evidence>
<organism evidence="7 8">
    <name type="scientific">Tilletia horrida</name>
    <dbReference type="NCBI Taxonomy" id="155126"/>
    <lineage>
        <taxon>Eukaryota</taxon>
        <taxon>Fungi</taxon>
        <taxon>Dikarya</taxon>
        <taxon>Basidiomycota</taxon>
        <taxon>Ustilaginomycotina</taxon>
        <taxon>Exobasidiomycetes</taxon>
        <taxon>Tilletiales</taxon>
        <taxon>Tilletiaceae</taxon>
        <taxon>Tilletia</taxon>
    </lineage>
</organism>
<evidence type="ECO:0000256" key="5">
    <source>
        <dbReference type="SAM" id="MobiDB-lite"/>
    </source>
</evidence>
<evidence type="ECO:0000256" key="4">
    <source>
        <dbReference type="ARBA" id="ARBA00035682"/>
    </source>
</evidence>
<feature type="compositionally biased region" description="Basic residues" evidence="5">
    <location>
        <begin position="137"/>
        <end position="155"/>
    </location>
</feature>
<keyword evidence="8" id="KW-1185">Reference proteome</keyword>
<name>A0AAN6JSD5_9BASI</name>
<evidence type="ECO:0000313" key="8">
    <source>
        <dbReference type="Proteomes" id="UP001176517"/>
    </source>
</evidence>
<feature type="compositionally biased region" description="Basic and acidic residues" evidence="5">
    <location>
        <begin position="156"/>
        <end position="165"/>
    </location>
</feature>
<dbReference type="AlphaFoldDB" id="A0AAN6JSD5"/>
<evidence type="ECO:0000259" key="6">
    <source>
        <dbReference type="SMART" id="SM01155"/>
    </source>
</evidence>
<protein>
    <recommendedName>
        <fullName evidence="4">Small ribosomal subunit protein mS38</fullName>
    </recommendedName>
</protein>
<comment type="subcellular location">
    <subcellularLocation>
        <location evidence="1">Mitochondrion</location>
    </subcellularLocation>
</comment>
<accession>A0AAN6JSD5</accession>
<comment type="caution">
    <text evidence="7">The sequence shown here is derived from an EMBL/GenBank/DDBJ whole genome shotgun (WGS) entry which is preliminary data.</text>
</comment>
<dbReference type="EMBL" id="JAPDMZ010000057">
    <property type="protein sequence ID" value="KAK0552875.1"/>
    <property type="molecule type" value="Genomic_DNA"/>
</dbReference>
<dbReference type="InterPro" id="IPR013177">
    <property type="entry name" value="Ribosomal_mS38_C"/>
</dbReference>
<dbReference type="SMART" id="SM01155">
    <property type="entry name" value="DUF1713"/>
    <property type="match status" value="1"/>
</dbReference>
<dbReference type="Proteomes" id="UP001176517">
    <property type="component" value="Unassembled WGS sequence"/>
</dbReference>
<sequence length="165" mass="17859">MAASPATTATAFRRLGSASAVIRQHAAPRASVASSSQTRAQFLVTARTPSSYLSATRSTPLRVQARSTAPVLGSSSIRHAAAAQSADMDIVSYLDHLILRDQALLPASSSFQPAASALSLAPTATAEADSIHMDSVKRKRRKKMRKHKLKKLRKIQRSERQRLKK</sequence>
<feature type="region of interest" description="Disordered" evidence="5">
    <location>
        <begin position="125"/>
        <end position="165"/>
    </location>
</feature>
<reference evidence="7" key="1">
    <citation type="journal article" date="2023" name="PhytoFront">
        <title>Draft Genome Resources of Seven Strains of Tilletia horrida, Causal Agent of Kernel Smut of Rice.</title>
        <authorList>
            <person name="Khanal S."/>
            <person name="Antony Babu S."/>
            <person name="Zhou X.G."/>
        </authorList>
    </citation>
    <scope>NUCLEOTIDE SEQUENCE</scope>
    <source>
        <strain evidence="7">TX6</strain>
    </source>
</reference>
<dbReference type="PANTHER" id="PTHR32035">
    <property type="entry name" value="AURORA KINASE A-INTERACTING PROTEIN"/>
    <property type="match status" value="1"/>
</dbReference>
<evidence type="ECO:0000256" key="1">
    <source>
        <dbReference type="ARBA" id="ARBA00004173"/>
    </source>
</evidence>
<dbReference type="PANTHER" id="PTHR32035:SF3">
    <property type="entry name" value="SMALL RIBOSOMAL SUBUNIT PROTEIN MS38"/>
    <property type="match status" value="1"/>
</dbReference>
<dbReference type="Pfam" id="PF08213">
    <property type="entry name" value="COX24_C"/>
    <property type="match status" value="1"/>
</dbReference>
<keyword evidence="2" id="KW-0496">Mitochondrion</keyword>
<comment type="similarity">
    <text evidence="3">Belongs to the mitochondrion-specific ribosomal protein mS38 family.</text>
</comment>
<proteinExistence type="inferred from homology"/>
<feature type="domain" description="Ribosomal protein mS38 C-terminal" evidence="6">
    <location>
        <begin position="132"/>
        <end position="165"/>
    </location>
</feature>
<dbReference type="GO" id="GO:0005739">
    <property type="term" value="C:mitochondrion"/>
    <property type="evidence" value="ECO:0007669"/>
    <property type="project" value="UniProtKB-SubCell"/>
</dbReference>
<gene>
    <name evidence="7" type="ORF">OC846_002713</name>
</gene>
<evidence type="ECO:0000256" key="2">
    <source>
        <dbReference type="ARBA" id="ARBA00023128"/>
    </source>
</evidence>
<evidence type="ECO:0000256" key="3">
    <source>
        <dbReference type="ARBA" id="ARBA00035647"/>
    </source>
</evidence>